<organism evidence="1 2">
    <name type="scientific">Sphingomonas mucosissima</name>
    <dbReference type="NCBI Taxonomy" id="370959"/>
    <lineage>
        <taxon>Bacteria</taxon>
        <taxon>Pseudomonadati</taxon>
        <taxon>Pseudomonadota</taxon>
        <taxon>Alphaproteobacteria</taxon>
        <taxon>Sphingomonadales</taxon>
        <taxon>Sphingomonadaceae</taxon>
        <taxon>Sphingomonas</taxon>
    </lineage>
</organism>
<name>A0A245ZFY8_9SPHN</name>
<reference evidence="1 2" key="1">
    <citation type="submission" date="2017-03" db="EMBL/GenBank/DDBJ databases">
        <title>Genome sequence of Sphingomonas mucosissima DSM 17494.</title>
        <authorList>
            <person name="Poehlein A."/>
            <person name="Wuebbeler J.H."/>
            <person name="Steinbuechel A."/>
            <person name="Daniel R."/>
        </authorList>
    </citation>
    <scope>NUCLEOTIDE SEQUENCE [LARGE SCALE GENOMIC DNA]</scope>
    <source>
        <strain evidence="1 2">DSM 17494</strain>
    </source>
</reference>
<dbReference type="Proteomes" id="UP000197783">
    <property type="component" value="Unassembled WGS sequence"/>
</dbReference>
<keyword evidence="2" id="KW-1185">Reference proteome</keyword>
<evidence type="ECO:0000313" key="1">
    <source>
        <dbReference type="EMBL" id="OWK28649.1"/>
    </source>
</evidence>
<protein>
    <submittedName>
        <fullName evidence="1">Uncharacterized protein</fullName>
    </submittedName>
</protein>
<evidence type="ECO:0000313" key="2">
    <source>
        <dbReference type="Proteomes" id="UP000197783"/>
    </source>
</evidence>
<comment type="caution">
    <text evidence="1">The sequence shown here is derived from an EMBL/GenBank/DDBJ whole genome shotgun (WGS) entry which is preliminary data.</text>
</comment>
<proteinExistence type="predicted"/>
<dbReference type="EMBL" id="NBBJ01000005">
    <property type="protein sequence ID" value="OWK28649.1"/>
    <property type="molecule type" value="Genomic_DNA"/>
</dbReference>
<gene>
    <name evidence="1" type="ORF">SPMU_29120</name>
</gene>
<sequence length="73" mass="8237">MSQANRCRVMAGDLRNNNPAIGLPHKPPPRFACLNARFWVLADGLHLRVQAAITGLQRNEGGNDDYRIWHCEL</sequence>
<accession>A0A245ZFY8</accession>
<dbReference type="AlphaFoldDB" id="A0A245ZFY8"/>